<evidence type="ECO:0000256" key="1">
    <source>
        <dbReference type="SAM" id="MobiDB-lite"/>
    </source>
</evidence>
<protein>
    <submittedName>
        <fullName evidence="2">Uncharacterized protein</fullName>
    </submittedName>
</protein>
<proteinExistence type="predicted"/>
<evidence type="ECO:0000313" key="2">
    <source>
        <dbReference type="EMBL" id="KAE9395670.1"/>
    </source>
</evidence>
<dbReference type="OrthoDB" id="5596707at2759"/>
<name>A0A6A4HD24_9AGAR</name>
<dbReference type="EMBL" id="ML769527">
    <property type="protein sequence ID" value="KAE9395670.1"/>
    <property type="molecule type" value="Genomic_DNA"/>
</dbReference>
<dbReference type="Gene3D" id="2.40.70.10">
    <property type="entry name" value="Acid Proteases"/>
    <property type="match status" value="1"/>
</dbReference>
<keyword evidence="3" id="KW-1185">Reference proteome</keyword>
<dbReference type="Proteomes" id="UP000799118">
    <property type="component" value="Unassembled WGS sequence"/>
</dbReference>
<dbReference type="InterPro" id="IPR021109">
    <property type="entry name" value="Peptidase_aspartic_dom_sf"/>
</dbReference>
<accession>A0A6A4HD24</accession>
<sequence>MANVQPLPARNERKAPKWDSQYEEQLPTFFEEFETVAKEAAIDSDDLKMKKEALRYVDAKTMRFWRSLDTFEDDQKTWDKFKKEVLSNYPGAEQVPETTTDTLKKVVTKFAKSGVSNSQELAEYHREFATVSKSLTKHGILSGVQVAGYYVQVFPDSVRAQLNMRLQVQHTAKKKGEAYSLAELKGAVDFLLSDANTIYVGRESTSIRGVTAIVGEHPVHCITDWGCSIIAMSVATCNALGVMFDPTRCIPLQSANGKTDWTLGIARDVPFRFGDVTAILQVHIVESPAYDVLLGRPFEVLTQARTQSFLSGDQHITLTDPNTERIITIPTVPREPPRFRKPDEREWRL</sequence>
<organism evidence="2 3">
    <name type="scientific">Gymnopus androsaceus JB14</name>
    <dbReference type="NCBI Taxonomy" id="1447944"/>
    <lineage>
        <taxon>Eukaryota</taxon>
        <taxon>Fungi</taxon>
        <taxon>Dikarya</taxon>
        <taxon>Basidiomycota</taxon>
        <taxon>Agaricomycotina</taxon>
        <taxon>Agaricomycetes</taxon>
        <taxon>Agaricomycetidae</taxon>
        <taxon>Agaricales</taxon>
        <taxon>Marasmiineae</taxon>
        <taxon>Omphalotaceae</taxon>
        <taxon>Gymnopus</taxon>
    </lineage>
</organism>
<feature type="region of interest" description="Disordered" evidence="1">
    <location>
        <begin position="1"/>
        <end position="20"/>
    </location>
</feature>
<dbReference type="CDD" id="cd00303">
    <property type="entry name" value="retropepsin_like"/>
    <property type="match status" value="1"/>
</dbReference>
<reference evidence="2" key="1">
    <citation type="journal article" date="2019" name="Environ. Microbiol.">
        <title>Fungal ecological strategies reflected in gene transcription - a case study of two litter decomposers.</title>
        <authorList>
            <person name="Barbi F."/>
            <person name="Kohler A."/>
            <person name="Barry K."/>
            <person name="Baskaran P."/>
            <person name="Daum C."/>
            <person name="Fauchery L."/>
            <person name="Ihrmark K."/>
            <person name="Kuo A."/>
            <person name="LaButti K."/>
            <person name="Lipzen A."/>
            <person name="Morin E."/>
            <person name="Grigoriev I.V."/>
            <person name="Henrissat B."/>
            <person name="Lindahl B."/>
            <person name="Martin F."/>
        </authorList>
    </citation>
    <scope>NUCLEOTIDE SEQUENCE</scope>
    <source>
        <strain evidence="2">JB14</strain>
    </source>
</reference>
<evidence type="ECO:0000313" key="3">
    <source>
        <dbReference type="Proteomes" id="UP000799118"/>
    </source>
</evidence>
<dbReference type="AlphaFoldDB" id="A0A6A4HD24"/>
<dbReference type="SUPFAM" id="SSF50630">
    <property type="entry name" value="Acid proteases"/>
    <property type="match status" value="1"/>
</dbReference>
<gene>
    <name evidence="2" type="ORF">BT96DRAFT_825877</name>
</gene>